<dbReference type="AlphaFoldDB" id="A0AA36MLN9"/>
<accession>A0AA36MLN9</accession>
<dbReference type="SUPFAM" id="SSF48403">
    <property type="entry name" value="Ankyrin repeat"/>
    <property type="match status" value="1"/>
</dbReference>
<evidence type="ECO:0000313" key="4">
    <source>
        <dbReference type="EMBL" id="CAJ1376561.1"/>
    </source>
</evidence>
<comment type="caution">
    <text evidence="4">The sequence shown here is derived from an EMBL/GenBank/DDBJ whole genome shotgun (WGS) entry which is preliminary data.</text>
</comment>
<reference evidence="4" key="1">
    <citation type="submission" date="2023-08" db="EMBL/GenBank/DDBJ databases">
        <authorList>
            <person name="Chen Y."/>
            <person name="Shah S."/>
            <person name="Dougan E. K."/>
            <person name="Thang M."/>
            <person name="Chan C."/>
        </authorList>
    </citation>
    <scope>NUCLEOTIDE SEQUENCE</scope>
</reference>
<protein>
    <submittedName>
        <fullName evidence="4">Uncharacterized protein</fullName>
    </submittedName>
</protein>
<proteinExistence type="predicted"/>
<dbReference type="InterPro" id="IPR002110">
    <property type="entry name" value="Ankyrin_rpt"/>
</dbReference>
<dbReference type="Proteomes" id="UP001178507">
    <property type="component" value="Unassembled WGS sequence"/>
</dbReference>
<dbReference type="PANTHER" id="PTHR24198:SF165">
    <property type="entry name" value="ANKYRIN REPEAT-CONTAINING PROTEIN-RELATED"/>
    <property type="match status" value="1"/>
</dbReference>
<evidence type="ECO:0000256" key="2">
    <source>
        <dbReference type="ARBA" id="ARBA00023043"/>
    </source>
</evidence>
<keyword evidence="2" id="KW-0040">ANK repeat</keyword>
<dbReference type="Pfam" id="PF12796">
    <property type="entry name" value="Ank_2"/>
    <property type="match status" value="1"/>
</dbReference>
<evidence type="ECO:0000256" key="3">
    <source>
        <dbReference type="SAM" id="MobiDB-lite"/>
    </source>
</evidence>
<evidence type="ECO:0000256" key="1">
    <source>
        <dbReference type="ARBA" id="ARBA00022737"/>
    </source>
</evidence>
<keyword evidence="1" id="KW-0677">Repeat</keyword>
<dbReference type="Gene3D" id="1.25.40.20">
    <property type="entry name" value="Ankyrin repeat-containing domain"/>
    <property type="match status" value="1"/>
</dbReference>
<gene>
    <name evidence="4" type="ORF">EVOR1521_LOCUS5600</name>
</gene>
<feature type="region of interest" description="Disordered" evidence="3">
    <location>
        <begin position="1"/>
        <end position="23"/>
    </location>
</feature>
<dbReference type="PANTHER" id="PTHR24198">
    <property type="entry name" value="ANKYRIN REPEAT AND PROTEIN KINASE DOMAIN-CONTAINING PROTEIN"/>
    <property type="match status" value="1"/>
</dbReference>
<dbReference type="InterPro" id="IPR036770">
    <property type="entry name" value="Ankyrin_rpt-contain_sf"/>
</dbReference>
<keyword evidence="5" id="KW-1185">Reference proteome</keyword>
<name>A0AA36MLN9_9DINO</name>
<organism evidence="4 5">
    <name type="scientific">Effrenium voratum</name>
    <dbReference type="NCBI Taxonomy" id="2562239"/>
    <lineage>
        <taxon>Eukaryota</taxon>
        <taxon>Sar</taxon>
        <taxon>Alveolata</taxon>
        <taxon>Dinophyceae</taxon>
        <taxon>Suessiales</taxon>
        <taxon>Symbiodiniaceae</taxon>
        <taxon>Effrenium</taxon>
    </lineage>
</organism>
<dbReference type="SMART" id="SM00248">
    <property type="entry name" value="ANK"/>
    <property type="match status" value="2"/>
</dbReference>
<sequence>MGRTYPLPDACGKQYESDKKSNPTWSCCKKDRFPKKAREHNTGRLWDGEGKKKAQFNRTCSAPPSFSFGTSTRFHAQKLARCLAPADAKAFSSQPKIVPPSLDPRRAAPAESFVAIERGEVCVAWKLPCQEIVRFTDVPKGELTLTAYLLFSGAGVRLPSSRVRRVAAARSAPLLQHALKASAATSFTLRCGAEGRWRLAAPKKVGLGVAGADRCVNYGYRAPVVVERDFGGLVRAPLNGPRQVLLKCGSIQGGFVVAELVCRNLSTTVQAARCHPLAISRVLFEHRPTCEGEPVWHRKASGGRPGMAPGKLCQLPQEAQRQGQARQATFALARVRPMAPGPQAPCARLLVAISVLSVPAPAKVNGPALWHDFEGGRWGRDAVKLVANLVRVRVRSAAVAWERRWWNLFQLPSSRRCGVVAQLPPAPLGIGAEKGPPLEHVLEPGAVLAALPEATAAEINAFDAEGQSLLVWGAGRGLTSFCQRLLEHHHFRDTTLRTPSAAGETAIHAAAKHGWASTLLALLNHPRSKRLAAARSAAGGTALHCAAKEGHAMAVKALLDCPGFEANMQDHGGHTALHLAAGQGHAMAEMHQLPAACGWWIFSIRRGVLPQCSFFPNMPRSKRVGSAGQDAPHAAGTHGRFF</sequence>
<evidence type="ECO:0000313" key="5">
    <source>
        <dbReference type="Proteomes" id="UP001178507"/>
    </source>
</evidence>
<dbReference type="EMBL" id="CAUJNA010000404">
    <property type="protein sequence ID" value="CAJ1376561.1"/>
    <property type="molecule type" value="Genomic_DNA"/>
</dbReference>
<feature type="region of interest" description="Disordered" evidence="3">
    <location>
        <begin position="623"/>
        <end position="642"/>
    </location>
</feature>